<dbReference type="PANTHER" id="PTHR28199:SF1">
    <property type="entry name" value="PROCESSING OF GAS1 AND ALP PROTEIN 2"/>
    <property type="match status" value="1"/>
</dbReference>
<dbReference type="OrthoDB" id="4227028at2759"/>
<dbReference type="RefSeq" id="XP_040691398.1">
    <property type="nucleotide sequence ID" value="XM_040836819.1"/>
</dbReference>
<dbReference type="Proteomes" id="UP000184383">
    <property type="component" value="Unassembled WGS sequence"/>
</dbReference>
<dbReference type="STRING" id="1073089.A0A1L9RS28"/>
<feature type="compositionally biased region" description="Basic residues" evidence="1">
    <location>
        <begin position="249"/>
        <end position="258"/>
    </location>
</feature>
<feature type="compositionally biased region" description="Gly residues" evidence="1">
    <location>
        <begin position="209"/>
        <end position="218"/>
    </location>
</feature>
<accession>A0A1L9RS28</accession>
<keyword evidence="3" id="KW-1185">Reference proteome</keyword>
<dbReference type="GeneID" id="63752667"/>
<dbReference type="Pfam" id="PF07543">
    <property type="entry name" value="PGA2"/>
    <property type="match status" value="1"/>
</dbReference>
<feature type="compositionally biased region" description="Basic and acidic residues" evidence="1">
    <location>
        <begin position="184"/>
        <end position="196"/>
    </location>
</feature>
<sequence>MLPRAELALNRKRKHHFHRLHHYLFFECWDLRFNSLRGRAILSCHCQFSSEIFFVISTPIPQNKRFFKTPPLPIRLFLPSQGLKLSSFYLPQPSSQLKQKKKTTKMANQDMSAVAQEALADFTNQIFGGLIELVKRLYNNTYESFAQVSMRRWTRVFFAVVVYIIIRPYIEKLFKKMQDRDRQKEIEKKRTERQAAADKTANISANELRGGGGSGSGKVLGEVENTDDEIDEEDTATATATGVPEMGKNARKRQKKYMKNLEKEQAESNTHNLTDEQVLELLDWSESEEEKKH</sequence>
<gene>
    <name evidence="2" type="ORF">ASPWEDRAFT_466882</name>
</gene>
<evidence type="ECO:0000313" key="2">
    <source>
        <dbReference type="EMBL" id="OJJ37722.1"/>
    </source>
</evidence>
<evidence type="ECO:0000256" key="1">
    <source>
        <dbReference type="SAM" id="MobiDB-lite"/>
    </source>
</evidence>
<feature type="compositionally biased region" description="Acidic residues" evidence="1">
    <location>
        <begin position="283"/>
        <end position="293"/>
    </location>
</feature>
<dbReference type="PANTHER" id="PTHR28199">
    <property type="entry name" value="PROCESSING OF GAS1 AND ALP PROTEIN 2"/>
    <property type="match status" value="1"/>
</dbReference>
<name>A0A1L9RS28_ASPWE</name>
<organism evidence="2 3">
    <name type="scientific">Aspergillus wentii DTO 134E9</name>
    <dbReference type="NCBI Taxonomy" id="1073089"/>
    <lineage>
        <taxon>Eukaryota</taxon>
        <taxon>Fungi</taxon>
        <taxon>Dikarya</taxon>
        <taxon>Ascomycota</taxon>
        <taxon>Pezizomycotina</taxon>
        <taxon>Eurotiomycetes</taxon>
        <taxon>Eurotiomycetidae</taxon>
        <taxon>Eurotiales</taxon>
        <taxon>Aspergillaceae</taxon>
        <taxon>Aspergillus</taxon>
        <taxon>Aspergillus subgen. Cremei</taxon>
    </lineage>
</organism>
<dbReference type="InterPro" id="IPR011431">
    <property type="entry name" value="Trafficking_Pga2"/>
</dbReference>
<feature type="compositionally biased region" description="Acidic residues" evidence="1">
    <location>
        <begin position="224"/>
        <end position="235"/>
    </location>
</feature>
<proteinExistence type="predicted"/>
<reference evidence="3" key="1">
    <citation type="journal article" date="2017" name="Genome Biol.">
        <title>Comparative genomics reveals high biological diversity and specific adaptations in the industrially and medically important fungal genus Aspergillus.</title>
        <authorList>
            <person name="de Vries R.P."/>
            <person name="Riley R."/>
            <person name="Wiebenga A."/>
            <person name="Aguilar-Osorio G."/>
            <person name="Amillis S."/>
            <person name="Uchima C.A."/>
            <person name="Anderluh G."/>
            <person name="Asadollahi M."/>
            <person name="Askin M."/>
            <person name="Barry K."/>
            <person name="Battaglia E."/>
            <person name="Bayram O."/>
            <person name="Benocci T."/>
            <person name="Braus-Stromeyer S.A."/>
            <person name="Caldana C."/>
            <person name="Canovas D."/>
            <person name="Cerqueira G.C."/>
            <person name="Chen F."/>
            <person name="Chen W."/>
            <person name="Choi C."/>
            <person name="Clum A."/>
            <person name="Dos Santos R.A."/>
            <person name="Damasio A.R."/>
            <person name="Diallinas G."/>
            <person name="Emri T."/>
            <person name="Fekete E."/>
            <person name="Flipphi M."/>
            <person name="Freyberg S."/>
            <person name="Gallo A."/>
            <person name="Gournas C."/>
            <person name="Habgood R."/>
            <person name="Hainaut M."/>
            <person name="Harispe M.L."/>
            <person name="Henrissat B."/>
            <person name="Hilden K.S."/>
            <person name="Hope R."/>
            <person name="Hossain A."/>
            <person name="Karabika E."/>
            <person name="Karaffa L."/>
            <person name="Karanyi Z."/>
            <person name="Krasevec N."/>
            <person name="Kuo A."/>
            <person name="Kusch H."/>
            <person name="LaButti K."/>
            <person name="Lagendijk E.L."/>
            <person name="Lapidus A."/>
            <person name="Levasseur A."/>
            <person name="Lindquist E."/>
            <person name="Lipzen A."/>
            <person name="Logrieco A.F."/>
            <person name="MacCabe A."/>
            <person name="Maekelae M.R."/>
            <person name="Malavazi I."/>
            <person name="Melin P."/>
            <person name="Meyer V."/>
            <person name="Mielnichuk N."/>
            <person name="Miskei M."/>
            <person name="Molnar A.P."/>
            <person name="Mule G."/>
            <person name="Ngan C.Y."/>
            <person name="Orejas M."/>
            <person name="Orosz E."/>
            <person name="Ouedraogo J.P."/>
            <person name="Overkamp K.M."/>
            <person name="Park H.-S."/>
            <person name="Perrone G."/>
            <person name="Piumi F."/>
            <person name="Punt P.J."/>
            <person name="Ram A.F."/>
            <person name="Ramon A."/>
            <person name="Rauscher S."/>
            <person name="Record E."/>
            <person name="Riano-Pachon D.M."/>
            <person name="Robert V."/>
            <person name="Roehrig J."/>
            <person name="Ruller R."/>
            <person name="Salamov A."/>
            <person name="Salih N.S."/>
            <person name="Samson R.A."/>
            <person name="Sandor E."/>
            <person name="Sanguinetti M."/>
            <person name="Schuetze T."/>
            <person name="Sepcic K."/>
            <person name="Shelest E."/>
            <person name="Sherlock G."/>
            <person name="Sophianopoulou V."/>
            <person name="Squina F.M."/>
            <person name="Sun H."/>
            <person name="Susca A."/>
            <person name="Todd R.B."/>
            <person name="Tsang A."/>
            <person name="Unkles S.E."/>
            <person name="van de Wiele N."/>
            <person name="van Rossen-Uffink D."/>
            <person name="Oliveira J.V."/>
            <person name="Vesth T.C."/>
            <person name="Visser J."/>
            <person name="Yu J.-H."/>
            <person name="Zhou M."/>
            <person name="Andersen M.R."/>
            <person name="Archer D.B."/>
            <person name="Baker S.E."/>
            <person name="Benoit I."/>
            <person name="Brakhage A.A."/>
            <person name="Braus G.H."/>
            <person name="Fischer R."/>
            <person name="Frisvad J.C."/>
            <person name="Goldman G.H."/>
            <person name="Houbraken J."/>
            <person name="Oakley B."/>
            <person name="Pocsi I."/>
            <person name="Scazzocchio C."/>
            <person name="Seiboth B."/>
            <person name="vanKuyk P.A."/>
            <person name="Wortman J."/>
            <person name="Dyer P.S."/>
            <person name="Grigoriev I.V."/>
        </authorList>
    </citation>
    <scope>NUCLEOTIDE SEQUENCE [LARGE SCALE GENOMIC DNA]</scope>
    <source>
        <strain evidence="3">DTO 134E9</strain>
    </source>
</reference>
<dbReference type="GO" id="GO:0015031">
    <property type="term" value="P:protein transport"/>
    <property type="evidence" value="ECO:0007669"/>
    <property type="project" value="TreeGrafter"/>
</dbReference>
<dbReference type="VEuPathDB" id="FungiDB:ASPWEDRAFT_466882"/>
<dbReference type="AlphaFoldDB" id="A0A1L9RS28"/>
<protein>
    <submittedName>
        <fullName evidence="2">Uncharacterized protein</fullName>
    </submittedName>
</protein>
<dbReference type="EMBL" id="KV878211">
    <property type="protein sequence ID" value="OJJ37722.1"/>
    <property type="molecule type" value="Genomic_DNA"/>
</dbReference>
<evidence type="ECO:0000313" key="3">
    <source>
        <dbReference type="Proteomes" id="UP000184383"/>
    </source>
</evidence>
<feature type="region of interest" description="Disordered" evidence="1">
    <location>
        <begin position="184"/>
        <end position="293"/>
    </location>
</feature>